<protein>
    <submittedName>
        <fullName evidence="1">Uncharacterized protein</fullName>
    </submittedName>
</protein>
<evidence type="ECO:0000313" key="1">
    <source>
        <dbReference type="EMBL" id="PEW06071.1"/>
    </source>
</evidence>
<reference evidence="1 2" key="1">
    <citation type="submission" date="2017-09" db="EMBL/GenBank/DDBJ databases">
        <title>Large-scale bioinformatics analysis of Bacillus genomes uncovers conserved roles of natural products in bacterial physiology.</title>
        <authorList>
            <consortium name="Agbiome Team Llc"/>
            <person name="Bleich R.M."/>
            <person name="Grubbs K.J."/>
            <person name="Santa Maria K.C."/>
            <person name="Allen S.E."/>
            <person name="Farag S."/>
            <person name="Shank E.A."/>
            <person name="Bowers A."/>
        </authorList>
    </citation>
    <scope>NUCLEOTIDE SEQUENCE [LARGE SCALE GENOMIC DNA]</scope>
    <source>
        <strain evidence="1 2">AFS010695</strain>
    </source>
</reference>
<evidence type="ECO:0000313" key="2">
    <source>
        <dbReference type="Proteomes" id="UP000220635"/>
    </source>
</evidence>
<comment type="caution">
    <text evidence="1">The sequence shown here is derived from an EMBL/GenBank/DDBJ whole genome shotgun (WGS) entry which is preliminary data.</text>
</comment>
<proteinExistence type="predicted"/>
<accession>A0A2A8Q1Q3</accession>
<dbReference type="EMBL" id="NTWE01000010">
    <property type="protein sequence ID" value="PEW06071.1"/>
    <property type="molecule type" value="Genomic_DNA"/>
</dbReference>
<dbReference type="RefSeq" id="WP_000505374.1">
    <property type="nucleotide sequence ID" value="NZ_NTWE01000010.1"/>
</dbReference>
<dbReference type="AlphaFoldDB" id="A0A2A8Q1Q3"/>
<sequence length="160" mass="19075">MGFFDRIRQAREAEQLKQDLDRNNQNKLRELEPQLRHNVQEWTKIAVQRATARVQTKGSTKLQFLFKQIDANEQLMESESLRICEEAILSGFEHGFYERGFQLEQISVLYNEITYLFQQIGITDNDIVEEYKAAMYELYQLGYGFGDENHLQNFFVMKRY</sequence>
<organism evidence="1 2">
    <name type="scientific">Bacillus cereus</name>
    <dbReference type="NCBI Taxonomy" id="1396"/>
    <lineage>
        <taxon>Bacteria</taxon>
        <taxon>Bacillati</taxon>
        <taxon>Bacillota</taxon>
        <taxon>Bacilli</taxon>
        <taxon>Bacillales</taxon>
        <taxon>Bacillaceae</taxon>
        <taxon>Bacillus</taxon>
        <taxon>Bacillus cereus group</taxon>
    </lineage>
</organism>
<dbReference type="Proteomes" id="UP000220635">
    <property type="component" value="Unassembled WGS sequence"/>
</dbReference>
<name>A0A2A8Q1Q3_BACCE</name>
<gene>
    <name evidence="1" type="ORF">CN425_02635</name>
</gene>